<evidence type="ECO:0000256" key="2">
    <source>
        <dbReference type="SAM" id="Phobius"/>
    </source>
</evidence>
<feature type="signal peptide" evidence="3">
    <location>
        <begin position="1"/>
        <end position="22"/>
    </location>
</feature>
<keyword evidence="2" id="KW-0812">Transmembrane</keyword>
<comment type="caution">
    <text evidence="4">The sequence shown here is derived from an EMBL/GenBank/DDBJ whole genome shotgun (WGS) entry which is preliminary data.</text>
</comment>
<evidence type="ECO:0000313" key="4">
    <source>
        <dbReference type="EMBL" id="OLN95882.1"/>
    </source>
</evidence>
<feature type="region of interest" description="Disordered" evidence="1">
    <location>
        <begin position="28"/>
        <end position="298"/>
    </location>
</feature>
<name>A0A1Q8S397_9PEZI</name>
<feature type="compositionally biased region" description="Polar residues" evidence="1">
    <location>
        <begin position="503"/>
        <end position="518"/>
    </location>
</feature>
<feature type="compositionally biased region" description="Polar residues" evidence="1">
    <location>
        <begin position="272"/>
        <end position="289"/>
    </location>
</feature>
<feature type="region of interest" description="Disordered" evidence="1">
    <location>
        <begin position="391"/>
        <end position="486"/>
    </location>
</feature>
<keyword evidence="2" id="KW-0472">Membrane</keyword>
<dbReference type="EMBL" id="MPGH01000026">
    <property type="protein sequence ID" value="OLN95882.1"/>
    <property type="molecule type" value="Genomic_DNA"/>
</dbReference>
<keyword evidence="2" id="KW-1133">Transmembrane helix</keyword>
<feature type="compositionally biased region" description="Basic residues" evidence="1">
    <location>
        <begin position="47"/>
        <end position="59"/>
    </location>
</feature>
<evidence type="ECO:0000256" key="1">
    <source>
        <dbReference type="SAM" id="MobiDB-lite"/>
    </source>
</evidence>
<feature type="compositionally biased region" description="Low complexity" evidence="1">
    <location>
        <begin position="151"/>
        <end position="170"/>
    </location>
</feature>
<evidence type="ECO:0000256" key="3">
    <source>
        <dbReference type="SAM" id="SignalP"/>
    </source>
</evidence>
<keyword evidence="3" id="KW-0732">Signal</keyword>
<organism evidence="4 5">
    <name type="scientific">Colletotrichum chlorophyti</name>
    <dbReference type="NCBI Taxonomy" id="708187"/>
    <lineage>
        <taxon>Eukaryota</taxon>
        <taxon>Fungi</taxon>
        <taxon>Dikarya</taxon>
        <taxon>Ascomycota</taxon>
        <taxon>Pezizomycotina</taxon>
        <taxon>Sordariomycetes</taxon>
        <taxon>Hypocreomycetidae</taxon>
        <taxon>Glomerellales</taxon>
        <taxon>Glomerellaceae</taxon>
        <taxon>Colletotrichum</taxon>
    </lineage>
</organism>
<dbReference type="STRING" id="708187.A0A1Q8S397"/>
<feature type="chain" id="PRO_5012344554" evidence="3">
    <location>
        <begin position="23"/>
        <end position="563"/>
    </location>
</feature>
<dbReference type="AlphaFoldDB" id="A0A1Q8S397"/>
<dbReference type="OrthoDB" id="4120617at2759"/>
<dbReference type="Proteomes" id="UP000186583">
    <property type="component" value="Unassembled WGS sequence"/>
</dbReference>
<feature type="compositionally biased region" description="Pro residues" evidence="1">
    <location>
        <begin position="116"/>
        <end position="147"/>
    </location>
</feature>
<evidence type="ECO:0000313" key="5">
    <source>
        <dbReference type="Proteomes" id="UP000186583"/>
    </source>
</evidence>
<feature type="compositionally biased region" description="Polar residues" evidence="1">
    <location>
        <begin position="391"/>
        <end position="410"/>
    </location>
</feature>
<feature type="transmembrane region" description="Helical" evidence="2">
    <location>
        <begin position="308"/>
        <end position="334"/>
    </location>
</feature>
<sequence>MSNMKLLLAAALLSGRSLPTGALVLRQNDSDDVTAFEGFEEDSERRGKGKGNRKSKGKGKGKDRDVPRDPATAPGLDAGPPAGNEPSPVLGPGQTGRGNQIGVDPNNGGREGAPNEEPPPPPPPDPNQEPPMPPPPPGQERPPPPSRPRPETSVPVTSSSRTTEAARSTSLPLAVPVISSRPTVPAAPSSPTPVPSFAPPNSPQPNPSAPNIPQPFPQPSPPPSLPQSRLPPPPVPPASSPAPINPVLPPPLISNQPTVTLPAAQPTDARSGPTSFSAPAGPSSTSLTDSHGAMGGNNSQGIAGNRSLVIALSTVFSVLGVVLVVGAICLCYRYRRGRRPFGRRGDTPIDDEEIESWKACRTIEKSTTVIVDKTNSSGSIRKPASVIVYQNNTQSQQYQPRASTDTTGQRSLHHKRSMDKKSIEMPQTPVLARAPNARVGLTDDSVEGDVAFLPSPKRQNSRLSKLPPLSPRHGRHRSSRSSASVGSLRDHWYGYQTDLELSPRTSSDPYSYMPSSAHSDGRHKRLYTSSEQPPRLSLDEEFQMGGLSPRPFIRQSDIGVAVG</sequence>
<feature type="region of interest" description="Disordered" evidence="1">
    <location>
        <begin position="503"/>
        <end position="536"/>
    </location>
</feature>
<feature type="compositionally biased region" description="Pro residues" evidence="1">
    <location>
        <begin position="188"/>
        <end position="252"/>
    </location>
</feature>
<gene>
    <name evidence="4" type="ORF">CCHL11_04994</name>
</gene>
<keyword evidence="5" id="KW-1185">Reference proteome</keyword>
<accession>A0A1Q8S397</accession>
<feature type="compositionally biased region" description="Acidic residues" evidence="1">
    <location>
        <begin position="30"/>
        <end position="42"/>
    </location>
</feature>
<protein>
    <submittedName>
        <fullName evidence="4">Uncharacterized protein</fullName>
    </submittedName>
</protein>
<reference evidence="4 5" key="1">
    <citation type="submission" date="2016-11" db="EMBL/GenBank/DDBJ databases">
        <title>Draft Genome Assembly of Colletotrichum chlorophyti a pathogen of herbaceous plants.</title>
        <authorList>
            <person name="Gan P."/>
            <person name="Narusaka M."/>
            <person name="Tsushima A."/>
            <person name="Narusaka Y."/>
            <person name="Takano Y."/>
            <person name="Shirasu K."/>
        </authorList>
    </citation>
    <scope>NUCLEOTIDE SEQUENCE [LARGE SCALE GENOMIC DNA]</scope>
    <source>
        <strain evidence="4 5">NTL11</strain>
    </source>
</reference>
<proteinExistence type="predicted"/>